<proteinExistence type="predicted"/>
<evidence type="ECO:0000256" key="3">
    <source>
        <dbReference type="ARBA" id="ARBA00022801"/>
    </source>
</evidence>
<dbReference type="Proteomes" id="UP000219336">
    <property type="component" value="Unassembled WGS sequence"/>
</dbReference>
<dbReference type="InterPro" id="IPR014013">
    <property type="entry name" value="Helic_SF1/SF2_ATP-bd_DinG/Rad3"/>
</dbReference>
<dbReference type="SMART" id="SM00491">
    <property type="entry name" value="HELICc2"/>
    <property type="match status" value="1"/>
</dbReference>
<dbReference type="InterPro" id="IPR010614">
    <property type="entry name" value="RAD3-like_helicase_DEAD"/>
</dbReference>
<reference evidence="11" key="1">
    <citation type="submission" date="2016-06" db="EMBL/GenBank/DDBJ databases">
        <authorList>
            <person name="Rodrigo-Torres L."/>
            <person name="Arahal R.D."/>
            <person name="Lucena T."/>
        </authorList>
    </citation>
    <scope>NUCLEOTIDE SEQUENCE [LARGE SCALE GENOMIC DNA]</scope>
    <source>
        <strain evidence="11">CECT8203</strain>
    </source>
</reference>
<dbReference type="RefSeq" id="WP_096993138.1">
    <property type="nucleotide sequence ID" value="NZ_JBHSII010000006.1"/>
</dbReference>
<dbReference type="SUPFAM" id="SSF52540">
    <property type="entry name" value="P-loop containing nucleoside triphosphate hydrolases"/>
    <property type="match status" value="2"/>
</dbReference>
<dbReference type="InterPro" id="IPR011545">
    <property type="entry name" value="DEAD/DEAH_box_helicase_dom"/>
</dbReference>
<evidence type="ECO:0000256" key="8">
    <source>
        <dbReference type="ARBA" id="ARBA00023235"/>
    </source>
</evidence>
<gene>
    <name evidence="10" type="primary">dinG_1</name>
    <name evidence="10" type="ORF">VTH8203_01528</name>
</gene>
<dbReference type="GO" id="GO:0016818">
    <property type="term" value="F:hydrolase activity, acting on acid anhydrides, in phosphorus-containing anhydrides"/>
    <property type="evidence" value="ECO:0007669"/>
    <property type="project" value="InterPro"/>
</dbReference>
<evidence type="ECO:0000256" key="5">
    <source>
        <dbReference type="ARBA" id="ARBA00022840"/>
    </source>
</evidence>
<evidence type="ECO:0000256" key="1">
    <source>
        <dbReference type="ARBA" id="ARBA00022723"/>
    </source>
</evidence>
<keyword evidence="7" id="KW-0411">Iron-sulfur</keyword>
<evidence type="ECO:0000259" key="9">
    <source>
        <dbReference type="PROSITE" id="PS51193"/>
    </source>
</evidence>
<dbReference type="InterPro" id="IPR027417">
    <property type="entry name" value="P-loop_NTPase"/>
</dbReference>
<evidence type="ECO:0000256" key="6">
    <source>
        <dbReference type="ARBA" id="ARBA00023004"/>
    </source>
</evidence>
<protein>
    <submittedName>
        <fullName evidence="10">Putative ATP-dependent helicase DinG</fullName>
        <ecNumber evidence="10">3.6.4.12</ecNumber>
    </submittedName>
</protein>
<evidence type="ECO:0000256" key="2">
    <source>
        <dbReference type="ARBA" id="ARBA00022741"/>
    </source>
</evidence>
<dbReference type="EC" id="3.6.4.12" evidence="10"/>
<organism evidence="10 11">
    <name type="scientific">Vibrio thalassae</name>
    <dbReference type="NCBI Taxonomy" id="1243014"/>
    <lineage>
        <taxon>Bacteria</taxon>
        <taxon>Pseudomonadati</taxon>
        <taxon>Pseudomonadota</taxon>
        <taxon>Gammaproteobacteria</taxon>
        <taxon>Vibrionales</taxon>
        <taxon>Vibrionaceae</taxon>
        <taxon>Vibrio</taxon>
    </lineage>
</organism>
<keyword evidence="4 10" id="KW-0347">Helicase</keyword>
<evidence type="ECO:0000256" key="4">
    <source>
        <dbReference type="ARBA" id="ARBA00022806"/>
    </source>
</evidence>
<feature type="domain" description="Helicase ATP-binding" evidence="9">
    <location>
        <begin position="17"/>
        <end position="303"/>
    </location>
</feature>
<keyword evidence="2" id="KW-0547">Nucleotide-binding</keyword>
<evidence type="ECO:0000256" key="7">
    <source>
        <dbReference type="ARBA" id="ARBA00023014"/>
    </source>
</evidence>
<name>A0A240EI54_9VIBR</name>
<keyword evidence="5" id="KW-0067">ATP-binding</keyword>
<dbReference type="PROSITE" id="PS51193">
    <property type="entry name" value="HELICASE_ATP_BIND_2"/>
    <property type="match status" value="1"/>
</dbReference>
<sequence length="699" mass="77221">MNIAESVVAEIKSTIDELSHLVPHYTRRTSQLTMVNDIRNILCRDQSSNVIVCEAGTGVGKTMAYLLGVIPHAKLNNKSVVISTATVTLQEQIINKDLPLFQAAYHKPLSVALAKGRQRYVCADKLNKALGTQQPELDFEEALFHLPPTEQDMATLRRMASKLETNDWNGDIDSWNGELLPEPIWSAVASDANGCKVSFSAHKFCPFHIARSELSGADIIVANHSLVAMDLQLGGGVLLPSVDEAVYVFDEAHRMPDIVRDATASTMSLSSTLSVLESLNKLADKRKLTAALSPSLSQRISDEIKVNANDLIKSLRALQDFVATNEEVLFHGSQFHRFELGTIPNVFESLLLDVQTSTKAVRRTLGKTGNHLKAEIIDEGSNLVAEKGLSDLSFFIGRIDLVWTTTNLLMTHHTAGIQPAKWLERRDGKLYLAASEVSVGNSLLSWLWKKNSGVILTSATLRSLSVFDTYLSSTGLNLANHAAVFCRVYESPFDYQSQAKLIMPINLPFEPNDAEYVTWLKHIMFNLIKGEPSSLVIFTSHAQMQAVRTAVEHSCTTSKILLQCQGDASRQAILENHAKAIEQGLRSVLFGVNSMAEGLDLRGDLLTNLIIVRLPFEMPESPIAAAHMEYEKYLGNNAFYTVTLPKASIALIQSVGRLIRSENDSGKCTILDKRIQTKNYGEDLLCSLPPMSREYRQVT</sequence>
<evidence type="ECO:0000313" key="11">
    <source>
        <dbReference type="Proteomes" id="UP000219336"/>
    </source>
</evidence>
<dbReference type="Pfam" id="PF06733">
    <property type="entry name" value="DEAD_2"/>
    <property type="match status" value="1"/>
</dbReference>
<keyword evidence="1" id="KW-0479">Metal-binding</keyword>
<dbReference type="Pfam" id="PF00270">
    <property type="entry name" value="DEAD"/>
    <property type="match status" value="1"/>
</dbReference>
<evidence type="ECO:0000313" key="10">
    <source>
        <dbReference type="EMBL" id="SNX47913.1"/>
    </source>
</evidence>
<dbReference type="GO" id="GO:0003677">
    <property type="term" value="F:DNA binding"/>
    <property type="evidence" value="ECO:0007669"/>
    <property type="project" value="InterPro"/>
</dbReference>
<dbReference type="InterPro" id="IPR045028">
    <property type="entry name" value="DinG/Rad3-like"/>
</dbReference>
<dbReference type="Pfam" id="PF13307">
    <property type="entry name" value="Helicase_C_2"/>
    <property type="match status" value="1"/>
</dbReference>
<dbReference type="GO" id="GO:0006281">
    <property type="term" value="P:DNA repair"/>
    <property type="evidence" value="ECO:0007669"/>
    <property type="project" value="TreeGrafter"/>
</dbReference>
<dbReference type="GO" id="GO:0046872">
    <property type="term" value="F:metal ion binding"/>
    <property type="evidence" value="ECO:0007669"/>
    <property type="project" value="UniProtKB-KW"/>
</dbReference>
<accession>A0A240EI54</accession>
<keyword evidence="3 10" id="KW-0378">Hydrolase</keyword>
<dbReference type="NCBIfam" id="NF008729">
    <property type="entry name" value="PRK11747.1"/>
    <property type="match status" value="1"/>
</dbReference>
<dbReference type="EMBL" id="OANU01000015">
    <property type="protein sequence ID" value="SNX47913.1"/>
    <property type="molecule type" value="Genomic_DNA"/>
</dbReference>
<keyword evidence="8" id="KW-0413">Isomerase</keyword>
<dbReference type="GO" id="GO:0009432">
    <property type="term" value="P:SOS response"/>
    <property type="evidence" value="ECO:0007669"/>
    <property type="project" value="TreeGrafter"/>
</dbReference>
<dbReference type="AlphaFoldDB" id="A0A240EI54"/>
<keyword evidence="11" id="KW-1185">Reference proteome</keyword>
<dbReference type="PANTHER" id="PTHR11472">
    <property type="entry name" value="DNA REPAIR DEAD HELICASE RAD3/XP-D SUBFAMILY MEMBER"/>
    <property type="match status" value="1"/>
</dbReference>
<dbReference type="GO" id="GO:0005524">
    <property type="term" value="F:ATP binding"/>
    <property type="evidence" value="ECO:0007669"/>
    <property type="project" value="UniProtKB-KW"/>
</dbReference>
<dbReference type="InterPro" id="IPR006555">
    <property type="entry name" value="ATP-dep_Helicase_C"/>
</dbReference>
<dbReference type="GO" id="GO:0033677">
    <property type="term" value="F:DNA/RNA helicase activity"/>
    <property type="evidence" value="ECO:0007669"/>
    <property type="project" value="TreeGrafter"/>
</dbReference>
<dbReference type="OrthoDB" id="9805194at2"/>
<dbReference type="Gene3D" id="3.40.50.300">
    <property type="entry name" value="P-loop containing nucleotide triphosphate hydrolases"/>
    <property type="match status" value="2"/>
</dbReference>
<keyword evidence="6" id="KW-0408">Iron</keyword>
<dbReference type="PANTHER" id="PTHR11472:SF59">
    <property type="entry name" value="ATP-DEPENDENT DNA HELICASE DING"/>
    <property type="match status" value="1"/>
</dbReference>
<dbReference type="GO" id="GO:0003678">
    <property type="term" value="F:DNA helicase activity"/>
    <property type="evidence" value="ECO:0007669"/>
    <property type="project" value="UniProtKB-EC"/>
</dbReference>
<dbReference type="GO" id="GO:0051539">
    <property type="term" value="F:4 iron, 4 sulfur cluster binding"/>
    <property type="evidence" value="ECO:0007669"/>
    <property type="project" value="TreeGrafter"/>
</dbReference>